<reference evidence="1 2" key="1">
    <citation type="submission" date="2024-02" db="EMBL/GenBank/DDBJ databases">
        <title>Chromosome-scale genome assembly of the rough periwinkle Littorina saxatilis.</title>
        <authorList>
            <person name="De Jode A."/>
            <person name="Faria R."/>
            <person name="Formenti G."/>
            <person name="Sims Y."/>
            <person name="Smith T.P."/>
            <person name="Tracey A."/>
            <person name="Wood J.M.D."/>
            <person name="Zagrodzka Z.B."/>
            <person name="Johannesson K."/>
            <person name="Butlin R.K."/>
            <person name="Leder E.H."/>
        </authorList>
    </citation>
    <scope>NUCLEOTIDE SEQUENCE [LARGE SCALE GENOMIC DNA]</scope>
    <source>
        <strain evidence="1">Snail1</strain>
        <tissue evidence="1">Muscle</tissue>
    </source>
</reference>
<proteinExistence type="predicted"/>
<evidence type="ECO:0000313" key="1">
    <source>
        <dbReference type="EMBL" id="KAK7110189.1"/>
    </source>
</evidence>
<sequence>MVVDAWESDSPTKVVPATANGHQFKLQVPLPLGNKPLKKELPNKLSLLVAECIADEMAHPGVGVSAQERAVWGSVFQSRQNFVDMHCC</sequence>
<comment type="caution">
    <text evidence="1">The sequence shown here is derived from an EMBL/GenBank/DDBJ whole genome shotgun (WGS) entry which is preliminary data.</text>
</comment>
<dbReference type="EMBL" id="JBAMIC010000003">
    <property type="protein sequence ID" value="KAK7110189.1"/>
    <property type="molecule type" value="Genomic_DNA"/>
</dbReference>
<evidence type="ECO:0000313" key="2">
    <source>
        <dbReference type="Proteomes" id="UP001374579"/>
    </source>
</evidence>
<name>A0AAN9BRT0_9CAEN</name>
<gene>
    <name evidence="1" type="ORF">V1264_014107</name>
</gene>
<organism evidence="1 2">
    <name type="scientific">Littorina saxatilis</name>
    <dbReference type="NCBI Taxonomy" id="31220"/>
    <lineage>
        <taxon>Eukaryota</taxon>
        <taxon>Metazoa</taxon>
        <taxon>Spiralia</taxon>
        <taxon>Lophotrochozoa</taxon>
        <taxon>Mollusca</taxon>
        <taxon>Gastropoda</taxon>
        <taxon>Caenogastropoda</taxon>
        <taxon>Littorinimorpha</taxon>
        <taxon>Littorinoidea</taxon>
        <taxon>Littorinidae</taxon>
        <taxon>Littorina</taxon>
    </lineage>
</organism>
<accession>A0AAN9BRT0</accession>
<protein>
    <submittedName>
        <fullName evidence="1">Uncharacterized protein</fullName>
    </submittedName>
</protein>
<keyword evidence="2" id="KW-1185">Reference proteome</keyword>
<dbReference type="Proteomes" id="UP001374579">
    <property type="component" value="Unassembled WGS sequence"/>
</dbReference>
<dbReference type="AlphaFoldDB" id="A0AAN9BRT0"/>